<keyword evidence="3" id="KW-1185">Reference proteome</keyword>
<dbReference type="PANTHER" id="PTHR15967:SF0">
    <property type="entry name" value="E2F-ASSOCIATED PHOSPHOPROTEIN"/>
    <property type="match status" value="1"/>
</dbReference>
<evidence type="ECO:0000313" key="2">
    <source>
        <dbReference type="EMBL" id="CAH1274335.1"/>
    </source>
</evidence>
<dbReference type="PANTHER" id="PTHR15967">
    <property type="entry name" value="E2F-ASSOCIATED PHOSPHOPROTEIN"/>
    <property type="match status" value="1"/>
</dbReference>
<dbReference type="InterPro" id="IPR019370">
    <property type="entry name" value="E2F-assoc_phosphoprotein"/>
</dbReference>
<dbReference type="Pfam" id="PF10238">
    <property type="entry name" value="Eapp_C"/>
    <property type="match status" value="1"/>
</dbReference>
<feature type="region of interest" description="Disordered" evidence="1">
    <location>
        <begin position="24"/>
        <end position="207"/>
    </location>
</feature>
<dbReference type="GO" id="GO:0005634">
    <property type="term" value="C:nucleus"/>
    <property type="evidence" value="ECO:0007669"/>
    <property type="project" value="TreeGrafter"/>
</dbReference>
<sequence length="369" mass="40806">MSRRHDIRGIDHDAGYVLDEEFEELSAGSSDGEDELDVLLHGTPNQKRRLIRHALSGDEGESSESEDDFEKQMNKELDDGMTSKETEMLQMYEQQKASTTATGGQGSGQGSVQGSAVGGKTAGGSKATQQTAADEFYNDIYFDSDEDSDNEQPQDVLRKEKGHEVKSHEANLGSDGQSMAQSDATDESTDSEAVGADGKGKKRRKKHRVMTNDELFYDPNMDADDEKWMTRQREKYRAINVQKSSSGAGPSTGKPKVQSAANSDAILNCPACMTTLCIDCQRHELYQTQYRAMFVLNCNVIRAERLRYPKKNRGGKKQKKGVERLEAAEPGADGDDVYHPVKCGVCSTEVAVYDKEEIFHFFNVLASHS</sequence>
<dbReference type="EMBL" id="OV696694">
    <property type="protein sequence ID" value="CAH1274335.1"/>
    <property type="molecule type" value="Genomic_DNA"/>
</dbReference>
<feature type="compositionally biased region" description="Gly residues" evidence="1">
    <location>
        <begin position="103"/>
        <end position="122"/>
    </location>
</feature>
<reference evidence="2" key="1">
    <citation type="submission" date="2022-01" db="EMBL/GenBank/DDBJ databases">
        <authorList>
            <person name="Braso-Vives M."/>
        </authorList>
    </citation>
    <scope>NUCLEOTIDE SEQUENCE</scope>
</reference>
<feature type="compositionally biased region" description="Basic and acidic residues" evidence="1">
    <location>
        <begin position="156"/>
        <end position="169"/>
    </location>
</feature>
<feature type="region of interest" description="Disordered" evidence="1">
    <location>
        <begin position="240"/>
        <end position="259"/>
    </location>
</feature>
<protein>
    <submittedName>
        <fullName evidence="2">EAPP protein</fullName>
    </submittedName>
</protein>
<feature type="compositionally biased region" description="Acidic residues" evidence="1">
    <location>
        <begin position="58"/>
        <end position="69"/>
    </location>
</feature>
<proteinExistence type="predicted"/>
<dbReference type="OrthoDB" id="122464at2759"/>
<evidence type="ECO:0000256" key="1">
    <source>
        <dbReference type="SAM" id="MobiDB-lite"/>
    </source>
</evidence>
<feature type="compositionally biased region" description="Basic and acidic residues" evidence="1">
    <location>
        <begin position="70"/>
        <end position="87"/>
    </location>
</feature>
<accession>A0A8K0AFZ5</accession>
<evidence type="ECO:0000313" key="3">
    <source>
        <dbReference type="Proteomes" id="UP000838412"/>
    </source>
</evidence>
<dbReference type="Proteomes" id="UP000838412">
    <property type="component" value="Chromosome 9"/>
</dbReference>
<organism evidence="2 3">
    <name type="scientific">Branchiostoma lanceolatum</name>
    <name type="common">Common lancelet</name>
    <name type="synonym">Amphioxus lanceolatum</name>
    <dbReference type="NCBI Taxonomy" id="7740"/>
    <lineage>
        <taxon>Eukaryota</taxon>
        <taxon>Metazoa</taxon>
        <taxon>Chordata</taxon>
        <taxon>Cephalochordata</taxon>
        <taxon>Leptocardii</taxon>
        <taxon>Amphioxiformes</taxon>
        <taxon>Branchiostomatidae</taxon>
        <taxon>Branchiostoma</taxon>
    </lineage>
</organism>
<feature type="compositionally biased region" description="Acidic residues" evidence="1">
    <location>
        <begin position="142"/>
        <end position="152"/>
    </location>
</feature>
<gene>
    <name evidence="2" type="primary">EAPP</name>
    <name evidence="2" type="ORF">BLAG_LOCUS25390</name>
</gene>
<name>A0A8K0AFZ5_BRALA</name>
<feature type="compositionally biased region" description="Polar residues" evidence="1">
    <location>
        <begin position="174"/>
        <end position="183"/>
    </location>
</feature>
<dbReference type="AlphaFoldDB" id="A0A8K0AFZ5"/>